<dbReference type="GO" id="GO:0071555">
    <property type="term" value="P:cell wall organization"/>
    <property type="evidence" value="ECO:0007669"/>
    <property type="project" value="UniProtKB-KW"/>
</dbReference>
<dbReference type="PANTHER" id="PTHR30622">
    <property type="entry name" value="UNDECAPRENYL-DIPHOSPHATASE"/>
    <property type="match status" value="1"/>
</dbReference>
<evidence type="ECO:0000256" key="13">
    <source>
        <dbReference type="ARBA" id="ARBA00023316"/>
    </source>
</evidence>
<dbReference type="HAMAP" id="MF_01006">
    <property type="entry name" value="Undec_diphosphatase"/>
    <property type="match status" value="1"/>
</dbReference>
<keyword evidence="10 17" id="KW-1133">Transmembrane helix</keyword>
<keyword evidence="9 17" id="KW-0573">Peptidoglycan synthesis</keyword>
<keyword evidence="8 17" id="KW-0133">Cell shape</keyword>
<dbReference type="NCBIfam" id="NF001390">
    <property type="entry name" value="PRK00281.1-4"/>
    <property type="match status" value="1"/>
</dbReference>
<dbReference type="OrthoDB" id="9808289at2"/>
<dbReference type="RefSeq" id="WP_116189908.1">
    <property type="nucleotide sequence ID" value="NZ_QTTN01000017.1"/>
</dbReference>
<evidence type="ECO:0000256" key="2">
    <source>
        <dbReference type="ARBA" id="ARBA00010621"/>
    </source>
</evidence>
<feature type="transmembrane region" description="Helical" evidence="17">
    <location>
        <begin position="204"/>
        <end position="222"/>
    </location>
</feature>
<comment type="miscellaneous">
    <text evidence="17">Bacitracin is thought to be involved in the inhibition of peptidoglycan synthesis by sequestering undecaprenyl diphosphate, thereby reducing the pool of lipid carrier available.</text>
</comment>
<evidence type="ECO:0000256" key="7">
    <source>
        <dbReference type="ARBA" id="ARBA00022801"/>
    </source>
</evidence>
<evidence type="ECO:0000256" key="15">
    <source>
        <dbReference type="ARBA" id="ARBA00032932"/>
    </source>
</evidence>
<dbReference type="GO" id="GO:0009252">
    <property type="term" value="P:peptidoglycan biosynthetic process"/>
    <property type="evidence" value="ECO:0007669"/>
    <property type="project" value="UniProtKB-KW"/>
</dbReference>
<feature type="transmembrane region" description="Helical" evidence="17">
    <location>
        <begin position="126"/>
        <end position="145"/>
    </location>
</feature>
<evidence type="ECO:0000256" key="14">
    <source>
        <dbReference type="ARBA" id="ARBA00032707"/>
    </source>
</evidence>
<dbReference type="GO" id="GO:0050380">
    <property type="term" value="F:undecaprenyl-diphosphatase activity"/>
    <property type="evidence" value="ECO:0007669"/>
    <property type="project" value="UniProtKB-UniRule"/>
</dbReference>
<comment type="function">
    <text evidence="17">Catalyzes the dephosphorylation of undecaprenyl diphosphate (UPP). Confers resistance to bacitracin.</text>
</comment>
<dbReference type="Pfam" id="PF02673">
    <property type="entry name" value="BacA"/>
    <property type="match status" value="1"/>
</dbReference>
<evidence type="ECO:0000313" key="18">
    <source>
        <dbReference type="EMBL" id="REE82661.1"/>
    </source>
</evidence>
<dbReference type="AlphaFoldDB" id="A0A3D9RXX6"/>
<comment type="catalytic activity">
    <reaction evidence="16 17">
        <text>di-trans,octa-cis-undecaprenyl diphosphate + H2O = di-trans,octa-cis-undecaprenyl phosphate + phosphate + H(+)</text>
        <dbReference type="Rhea" id="RHEA:28094"/>
        <dbReference type="ChEBI" id="CHEBI:15377"/>
        <dbReference type="ChEBI" id="CHEBI:15378"/>
        <dbReference type="ChEBI" id="CHEBI:43474"/>
        <dbReference type="ChEBI" id="CHEBI:58405"/>
        <dbReference type="ChEBI" id="CHEBI:60392"/>
        <dbReference type="EC" id="3.6.1.27"/>
    </reaction>
</comment>
<reference evidence="18 19" key="1">
    <citation type="submission" date="2018-08" db="EMBL/GenBank/DDBJ databases">
        <title>Genomic Encyclopedia of Type Strains, Phase III (KMG-III): the genomes of soil and plant-associated and newly described type strains.</title>
        <authorList>
            <person name="Whitman W."/>
        </authorList>
    </citation>
    <scope>NUCLEOTIDE SEQUENCE [LARGE SCALE GENOMIC DNA]</scope>
    <source>
        <strain evidence="18 19">CGMCC 1.10966</strain>
    </source>
</reference>
<name>A0A3D9RXX6_9BACL</name>
<dbReference type="GO" id="GO:0046677">
    <property type="term" value="P:response to antibiotic"/>
    <property type="evidence" value="ECO:0007669"/>
    <property type="project" value="UniProtKB-UniRule"/>
</dbReference>
<evidence type="ECO:0000256" key="17">
    <source>
        <dbReference type="HAMAP-Rule" id="MF_01006"/>
    </source>
</evidence>
<proteinExistence type="inferred from homology"/>
<evidence type="ECO:0000256" key="10">
    <source>
        <dbReference type="ARBA" id="ARBA00022989"/>
    </source>
</evidence>
<feature type="transmembrane region" description="Helical" evidence="17">
    <location>
        <begin position="43"/>
        <end position="65"/>
    </location>
</feature>
<evidence type="ECO:0000256" key="9">
    <source>
        <dbReference type="ARBA" id="ARBA00022984"/>
    </source>
</evidence>
<dbReference type="GO" id="GO:0005886">
    <property type="term" value="C:plasma membrane"/>
    <property type="evidence" value="ECO:0007669"/>
    <property type="project" value="UniProtKB-SubCell"/>
</dbReference>
<evidence type="ECO:0000256" key="5">
    <source>
        <dbReference type="ARBA" id="ARBA00022475"/>
    </source>
</evidence>
<sequence length="283" mass="31640">MENIIHAVILGIVEGLTEFLPVSSSGHMILTNKLLDISSDDQAIVTFEIVIQLGAILAMAIVYWNRILDLFGLSRKQQSLGTFTTGRSAIRRRRLNLIHVALGIVPAMALAYLLKDIIKGEGFNQAPVLFSLVVGGIYMIAAEWLNRTRRVKITAETMDDISYKQAFMIGLLQCLSLWPGFSRSGSTIAGGMLTGTSYRAAADFSFLMAIPIMVAATGYEMLDNYKFIEGDNLMFFIVGFLVSFVVAWLVIVLFLRFIQKVKLTHFAIYRFVLAALFWIFVMR</sequence>
<dbReference type="PANTHER" id="PTHR30622:SF3">
    <property type="entry name" value="UNDECAPRENYL-DIPHOSPHATASE"/>
    <property type="match status" value="1"/>
</dbReference>
<evidence type="ECO:0000256" key="3">
    <source>
        <dbReference type="ARBA" id="ARBA00012374"/>
    </source>
</evidence>
<evidence type="ECO:0000256" key="12">
    <source>
        <dbReference type="ARBA" id="ARBA00023251"/>
    </source>
</evidence>
<evidence type="ECO:0000256" key="8">
    <source>
        <dbReference type="ARBA" id="ARBA00022960"/>
    </source>
</evidence>
<dbReference type="Proteomes" id="UP000256304">
    <property type="component" value="Unassembled WGS sequence"/>
</dbReference>
<dbReference type="EC" id="3.6.1.27" evidence="3 17"/>
<feature type="transmembrane region" description="Helical" evidence="17">
    <location>
        <begin position="263"/>
        <end position="281"/>
    </location>
</feature>
<keyword evidence="11 17" id="KW-0472">Membrane</keyword>
<dbReference type="EMBL" id="QTTN01000017">
    <property type="protein sequence ID" value="REE82661.1"/>
    <property type="molecule type" value="Genomic_DNA"/>
</dbReference>
<feature type="transmembrane region" description="Helical" evidence="17">
    <location>
        <begin position="95"/>
        <end position="114"/>
    </location>
</feature>
<gene>
    <name evidence="17" type="primary">uppP</name>
    <name evidence="18" type="ORF">A8990_11725</name>
</gene>
<keyword evidence="19" id="KW-1185">Reference proteome</keyword>
<dbReference type="InterPro" id="IPR003824">
    <property type="entry name" value="UppP"/>
</dbReference>
<evidence type="ECO:0000256" key="4">
    <source>
        <dbReference type="ARBA" id="ARBA00021581"/>
    </source>
</evidence>
<comment type="caution">
    <text evidence="18">The sequence shown here is derived from an EMBL/GenBank/DDBJ whole genome shotgun (WGS) entry which is preliminary data.</text>
</comment>
<keyword evidence="12 17" id="KW-0046">Antibiotic resistance</keyword>
<keyword evidence="6 17" id="KW-0812">Transmembrane</keyword>
<organism evidence="18 19">
    <name type="scientific">Paenibacillus taihuensis</name>
    <dbReference type="NCBI Taxonomy" id="1156355"/>
    <lineage>
        <taxon>Bacteria</taxon>
        <taxon>Bacillati</taxon>
        <taxon>Bacillota</taxon>
        <taxon>Bacilli</taxon>
        <taxon>Bacillales</taxon>
        <taxon>Paenibacillaceae</taxon>
        <taxon>Paenibacillus</taxon>
    </lineage>
</organism>
<evidence type="ECO:0000256" key="16">
    <source>
        <dbReference type="ARBA" id="ARBA00047594"/>
    </source>
</evidence>
<keyword evidence="7 17" id="KW-0378">Hydrolase</keyword>
<dbReference type="GO" id="GO:0008360">
    <property type="term" value="P:regulation of cell shape"/>
    <property type="evidence" value="ECO:0007669"/>
    <property type="project" value="UniProtKB-KW"/>
</dbReference>
<evidence type="ECO:0000313" key="19">
    <source>
        <dbReference type="Proteomes" id="UP000256304"/>
    </source>
</evidence>
<dbReference type="NCBIfam" id="TIGR00753">
    <property type="entry name" value="undec_PP_bacA"/>
    <property type="match status" value="1"/>
</dbReference>
<keyword evidence="13 17" id="KW-0961">Cell wall biogenesis/degradation</keyword>
<keyword evidence="5 17" id="KW-1003">Cell membrane</keyword>
<comment type="similarity">
    <text evidence="2 17">Belongs to the UppP family.</text>
</comment>
<feature type="transmembrane region" description="Helical" evidence="17">
    <location>
        <begin position="234"/>
        <end position="257"/>
    </location>
</feature>
<comment type="subcellular location">
    <subcellularLocation>
        <location evidence="1 17">Cell membrane</location>
        <topology evidence="1 17">Multi-pass membrane protein</topology>
    </subcellularLocation>
</comment>
<evidence type="ECO:0000256" key="11">
    <source>
        <dbReference type="ARBA" id="ARBA00023136"/>
    </source>
</evidence>
<evidence type="ECO:0000256" key="1">
    <source>
        <dbReference type="ARBA" id="ARBA00004651"/>
    </source>
</evidence>
<evidence type="ECO:0000256" key="6">
    <source>
        <dbReference type="ARBA" id="ARBA00022692"/>
    </source>
</evidence>
<protein>
    <recommendedName>
        <fullName evidence="4 17">Undecaprenyl-diphosphatase</fullName>
        <ecNumber evidence="3 17">3.6.1.27</ecNumber>
    </recommendedName>
    <alternativeName>
        <fullName evidence="15 17">Bacitracin resistance protein</fullName>
    </alternativeName>
    <alternativeName>
        <fullName evidence="14 17">Undecaprenyl pyrophosphate phosphatase</fullName>
    </alternativeName>
</protein>
<accession>A0A3D9RXX6</accession>